<evidence type="ECO:0000313" key="3">
    <source>
        <dbReference type="Proteomes" id="UP000219167"/>
    </source>
</evidence>
<organism evidence="2 3">
    <name type="scientific">Rhizobium subbaraonis</name>
    <dbReference type="NCBI Taxonomy" id="908946"/>
    <lineage>
        <taxon>Bacteria</taxon>
        <taxon>Pseudomonadati</taxon>
        <taxon>Pseudomonadota</taxon>
        <taxon>Alphaproteobacteria</taxon>
        <taxon>Hyphomicrobiales</taxon>
        <taxon>Rhizobiaceae</taxon>
        <taxon>Rhizobium/Agrobacterium group</taxon>
        <taxon>Rhizobium</taxon>
    </lineage>
</organism>
<keyword evidence="1" id="KW-0472">Membrane</keyword>
<evidence type="ECO:0000256" key="1">
    <source>
        <dbReference type="SAM" id="Phobius"/>
    </source>
</evidence>
<reference evidence="2 3" key="1">
    <citation type="submission" date="2017-08" db="EMBL/GenBank/DDBJ databases">
        <authorList>
            <person name="de Groot N.N."/>
        </authorList>
    </citation>
    <scope>NUCLEOTIDE SEQUENCE [LARGE SCALE GENOMIC DNA]</scope>
    <source>
        <strain evidence="2 3">JC85</strain>
    </source>
</reference>
<accession>A0A285UCM1</accession>
<dbReference type="AlphaFoldDB" id="A0A285UCM1"/>
<evidence type="ECO:0000313" key="2">
    <source>
        <dbReference type="EMBL" id="SOC39664.1"/>
    </source>
</evidence>
<dbReference type="EMBL" id="OBQD01000006">
    <property type="protein sequence ID" value="SOC39664.1"/>
    <property type="molecule type" value="Genomic_DNA"/>
</dbReference>
<feature type="transmembrane region" description="Helical" evidence="1">
    <location>
        <begin position="6"/>
        <end position="25"/>
    </location>
</feature>
<keyword evidence="3" id="KW-1185">Reference proteome</keyword>
<sequence>MLELPMLTPLIIISVAVYFFFRWVVFDMNRQ</sequence>
<keyword evidence="1" id="KW-1133">Transmembrane helix</keyword>
<dbReference type="Proteomes" id="UP000219167">
    <property type="component" value="Unassembled WGS sequence"/>
</dbReference>
<gene>
    <name evidence="2" type="ORF">SAMN05892877_106131</name>
</gene>
<proteinExistence type="predicted"/>
<name>A0A285UCM1_9HYPH</name>
<keyword evidence="1" id="KW-0812">Transmembrane</keyword>
<protein>
    <submittedName>
        <fullName evidence="2">Uncharacterized protein</fullName>
    </submittedName>
</protein>